<dbReference type="EMBL" id="MU859099">
    <property type="protein sequence ID" value="KAK3953800.1"/>
    <property type="molecule type" value="Genomic_DNA"/>
</dbReference>
<reference evidence="2" key="1">
    <citation type="journal article" date="2023" name="Mol. Phylogenet. Evol.">
        <title>Genome-scale phylogeny and comparative genomics of the fungal order Sordariales.</title>
        <authorList>
            <person name="Hensen N."/>
            <person name="Bonometti L."/>
            <person name="Westerberg I."/>
            <person name="Brannstrom I.O."/>
            <person name="Guillou S."/>
            <person name="Cros-Aarteil S."/>
            <person name="Calhoun S."/>
            <person name="Haridas S."/>
            <person name="Kuo A."/>
            <person name="Mondo S."/>
            <person name="Pangilinan J."/>
            <person name="Riley R."/>
            <person name="LaButti K."/>
            <person name="Andreopoulos B."/>
            <person name="Lipzen A."/>
            <person name="Chen C."/>
            <person name="Yan M."/>
            <person name="Daum C."/>
            <person name="Ng V."/>
            <person name="Clum A."/>
            <person name="Steindorff A."/>
            <person name="Ohm R.A."/>
            <person name="Martin F."/>
            <person name="Silar P."/>
            <person name="Natvig D.O."/>
            <person name="Lalanne C."/>
            <person name="Gautier V."/>
            <person name="Ament-Velasquez S.L."/>
            <person name="Kruys A."/>
            <person name="Hutchinson M.I."/>
            <person name="Powell A.J."/>
            <person name="Barry K."/>
            <person name="Miller A.N."/>
            <person name="Grigoriev I.V."/>
            <person name="Debuchy R."/>
            <person name="Gladieux P."/>
            <person name="Hiltunen Thoren M."/>
            <person name="Johannesson H."/>
        </authorList>
    </citation>
    <scope>NUCLEOTIDE SEQUENCE</scope>
    <source>
        <strain evidence="2">CBS 626.80</strain>
    </source>
</reference>
<protein>
    <submittedName>
        <fullName evidence="2">Uncharacterized protein</fullName>
    </submittedName>
</protein>
<sequence length="86" mass="9206">MGVEDWIPTYHPSGAPVEVDKSDAKETQTPTSNPSSGSGKNNFCDKHGFLPTSDGRSSGVQTVTVEHTTSAELQKEDEAKVKEEGK</sequence>
<evidence type="ECO:0000313" key="3">
    <source>
        <dbReference type="Proteomes" id="UP001303222"/>
    </source>
</evidence>
<keyword evidence="3" id="KW-1185">Reference proteome</keyword>
<name>A0AAN6NXA6_9PEZI</name>
<reference evidence="2" key="2">
    <citation type="submission" date="2023-06" db="EMBL/GenBank/DDBJ databases">
        <authorList>
            <consortium name="Lawrence Berkeley National Laboratory"/>
            <person name="Mondo S.J."/>
            <person name="Hensen N."/>
            <person name="Bonometti L."/>
            <person name="Westerberg I."/>
            <person name="Brannstrom I.O."/>
            <person name="Guillou S."/>
            <person name="Cros-Aarteil S."/>
            <person name="Calhoun S."/>
            <person name="Haridas S."/>
            <person name="Kuo A."/>
            <person name="Pangilinan J."/>
            <person name="Riley R."/>
            <person name="Labutti K."/>
            <person name="Andreopoulos B."/>
            <person name="Lipzen A."/>
            <person name="Chen C."/>
            <person name="Yanf M."/>
            <person name="Daum C."/>
            <person name="Ng V."/>
            <person name="Clum A."/>
            <person name="Steindorff A."/>
            <person name="Ohm R."/>
            <person name="Martin F."/>
            <person name="Silar P."/>
            <person name="Natvig D."/>
            <person name="Lalanne C."/>
            <person name="Gautier V."/>
            <person name="Ament-Velasquez S.L."/>
            <person name="Kruys A."/>
            <person name="Hutchinson M.I."/>
            <person name="Powell A.J."/>
            <person name="Barry K."/>
            <person name="Miller A.N."/>
            <person name="Grigoriev I.V."/>
            <person name="Debuchy R."/>
            <person name="Gladieux P."/>
            <person name="Thoren M.H."/>
            <person name="Johannesson H."/>
        </authorList>
    </citation>
    <scope>NUCLEOTIDE SEQUENCE</scope>
    <source>
        <strain evidence="2">CBS 626.80</strain>
    </source>
</reference>
<proteinExistence type="predicted"/>
<comment type="caution">
    <text evidence="2">The sequence shown here is derived from an EMBL/GenBank/DDBJ whole genome shotgun (WGS) entry which is preliminary data.</text>
</comment>
<feature type="region of interest" description="Disordered" evidence="1">
    <location>
        <begin position="1"/>
        <end position="62"/>
    </location>
</feature>
<feature type="region of interest" description="Disordered" evidence="1">
    <location>
        <begin position="67"/>
        <end position="86"/>
    </location>
</feature>
<evidence type="ECO:0000313" key="2">
    <source>
        <dbReference type="EMBL" id="KAK3953800.1"/>
    </source>
</evidence>
<accession>A0AAN6NXA6</accession>
<dbReference type="AlphaFoldDB" id="A0AAN6NXA6"/>
<feature type="compositionally biased region" description="Basic and acidic residues" evidence="1">
    <location>
        <begin position="73"/>
        <end position="86"/>
    </location>
</feature>
<feature type="compositionally biased region" description="Polar residues" evidence="1">
    <location>
        <begin position="27"/>
        <end position="41"/>
    </location>
</feature>
<organism evidence="2 3">
    <name type="scientific">Pseudoneurospora amorphoporcata</name>
    <dbReference type="NCBI Taxonomy" id="241081"/>
    <lineage>
        <taxon>Eukaryota</taxon>
        <taxon>Fungi</taxon>
        <taxon>Dikarya</taxon>
        <taxon>Ascomycota</taxon>
        <taxon>Pezizomycotina</taxon>
        <taxon>Sordariomycetes</taxon>
        <taxon>Sordariomycetidae</taxon>
        <taxon>Sordariales</taxon>
        <taxon>Sordariaceae</taxon>
        <taxon>Pseudoneurospora</taxon>
    </lineage>
</organism>
<dbReference type="Proteomes" id="UP001303222">
    <property type="component" value="Unassembled WGS sequence"/>
</dbReference>
<evidence type="ECO:0000256" key="1">
    <source>
        <dbReference type="SAM" id="MobiDB-lite"/>
    </source>
</evidence>
<gene>
    <name evidence="2" type="ORF">QBC32DRAFT_106535</name>
</gene>